<organism evidence="4">
    <name type="scientific">Schistocephalus solidus</name>
    <name type="common">Tapeworm</name>
    <dbReference type="NCBI Taxonomy" id="70667"/>
    <lineage>
        <taxon>Eukaryota</taxon>
        <taxon>Metazoa</taxon>
        <taxon>Spiralia</taxon>
        <taxon>Lophotrochozoa</taxon>
        <taxon>Platyhelminthes</taxon>
        <taxon>Cestoda</taxon>
        <taxon>Eucestoda</taxon>
        <taxon>Diphyllobothriidea</taxon>
        <taxon>Diphyllobothriidae</taxon>
        <taxon>Schistocephalus</taxon>
    </lineage>
</organism>
<sequence>MSLDKVKSGLQAKLRDCERLMGELAPEKIEGQDRVIFARLLFSIRNLSSPEDIPEAARCLEEVEALHSSLLQRRQMELEAAEDAREEVAARLVEEALFATGMTPRNGTTEWGAANRTGKVANSQGLKVDVVWLQKSLEGSIQSCRILLSELESIFAAPEDAVNYSRTRWRLNDLSFRGSGASDKASLTNYLKEVLSLRDSLLQSISNYYEDAAEAVPQHIREAARFTIPNQPTQPKSALRFAATDPEVVGVKIITPPAVSNRPSSTRAQIFTQSDVKRENHSNSSPDQSQVRFVTASVNQPISTKLAAILAKSTRNIRDTSDIGSLQAILKTLIVDCQLLIQEVDVDRLPANERADYSRRLWTAGQAELPGSPIEVKRALLGQLEDIANLKGALLWHINAPVTDSNAEQPGDVTLELPTAYTPSGAGRTPQPSSTRNWQEQGKTDALREQSLHWRPAGNVSTHRESGDVPKQLPARFASGSTSMATPPQPPPPPPPLPPAPPSSAQATVPQAKTTMVCGSSPRKAGAQIETKPDKAEPLSIQIFPNDHPLSVRSPLVAQQKGERFTPSSKTTVSRPWSNKSETPLAESLKPLIGSTAEQNQQVVDEYMQLLQFKNGWLPTPPPPIASAEGAKSDSEDWQLSLHKPPTSPALDRLPTNKIPVVISTGTISQQRNFPQLRNQLDDVIGILEIQLNSASSISMSMASLRIICNQLSQVSRQAKTSKYYVMISPYERVPSALSAVVGGSAPPSPATIMKSNIPSAAPRLRFVCEHIYQKEHPSGKDQKQI</sequence>
<evidence type="ECO:0000313" key="4">
    <source>
        <dbReference type="WBParaSite" id="SSLN_0000581501-mRNA-1"/>
    </source>
</evidence>
<feature type="compositionally biased region" description="Polar residues" evidence="1">
    <location>
        <begin position="566"/>
        <end position="582"/>
    </location>
</feature>
<dbReference type="EMBL" id="UYSU01033332">
    <property type="protein sequence ID" value="VDL92021.1"/>
    <property type="molecule type" value="Genomic_DNA"/>
</dbReference>
<evidence type="ECO:0000256" key="1">
    <source>
        <dbReference type="SAM" id="MobiDB-lite"/>
    </source>
</evidence>
<evidence type="ECO:0000313" key="3">
    <source>
        <dbReference type="Proteomes" id="UP000275846"/>
    </source>
</evidence>
<feature type="region of interest" description="Disordered" evidence="1">
    <location>
        <begin position="404"/>
        <end position="534"/>
    </location>
</feature>
<feature type="compositionally biased region" description="Basic and acidic residues" evidence="1">
    <location>
        <begin position="442"/>
        <end position="452"/>
    </location>
</feature>
<name>A0A183SN38_SCHSO</name>
<evidence type="ECO:0000313" key="2">
    <source>
        <dbReference type="EMBL" id="VDL92021.1"/>
    </source>
</evidence>
<accession>A0A183SN38</accession>
<keyword evidence="3" id="KW-1185">Reference proteome</keyword>
<reference evidence="2 3" key="2">
    <citation type="submission" date="2018-11" db="EMBL/GenBank/DDBJ databases">
        <authorList>
            <consortium name="Pathogen Informatics"/>
        </authorList>
    </citation>
    <scope>NUCLEOTIDE SEQUENCE [LARGE SCALE GENOMIC DNA]</scope>
    <source>
        <strain evidence="2 3">NST_G2</strain>
    </source>
</reference>
<feature type="compositionally biased region" description="Pro residues" evidence="1">
    <location>
        <begin position="487"/>
        <end position="502"/>
    </location>
</feature>
<dbReference type="OrthoDB" id="6271324at2759"/>
<feature type="region of interest" description="Disordered" evidence="1">
    <location>
        <begin position="621"/>
        <end position="640"/>
    </location>
</feature>
<dbReference type="Proteomes" id="UP000275846">
    <property type="component" value="Unassembled WGS sequence"/>
</dbReference>
<feature type="compositionally biased region" description="Polar residues" evidence="1">
    <location>
        <begin position="430"/>
        <end position="441"/>
    </location>
</feature>
<proteinExistence type="predicted"/>
<gene>
    <name evidence="2" type="ORF">SSLN_LOCUS5636</name>
</gene>
<feature type="compositionally biased region" description="Low complexity" evidence="1">
    <location>
        <begin position="503"/>
        <end position="512"/>
    </location>
</feature>
<protein>
    <submittedName>
        <fullName evidence="2 4">Uncharacterized protein</fullName>
    </submittedName>
</protein>
<dbReference type="AlphaFoldDB" id="A0A183SN38"/>
<dbReference type="WBParaSite" id="SSLN_0000581501-mRNA-1">
    <property type="protein sequence ID" value="SSLN_0000581501-mRNA-1"/>
    <property type="gene ID" value="SSLN_0000581501"/>
</dbReference>
<feature type="region of interest" description="Disordered" evidence="1">
    <location>
        <begin position="560"/>
        <end position="582"/>
    </location>
</feature>
<reference evidence="4" key="1">
    <citation type="submission" date="2016-06" db="UniProtKB">
        <authorList>
            <consortium name="WormBaseParasite"/>
        </authorList>
    </citation>
    <scope>IDENTIFICATION</scope>
</reference>